<reference evidence="1 2" key="1">
    <citation type="submission" date="2017-11" db="EMBL/GenBank/DDBJ databases">
        <title>De novo assembly and phasing of dikaryotic genomes from two isolates of Puccinia coronata f. sp. avenae, the causal agent of oat crown rust.</title>
        <authorList>
            <person name="Miller M.E."/>
            <person name="Zhang Y."/>
            <person name="Omidvar V."/>
            <person name="Sperschneider J."/>
            <person name="Schwessinger B."/>
            <person name="Raley C."/>
            <person name="Palmer J.M."/>
            <person name="Garnica D."/>
            <person name="Upadhyaya N."/>
            <person name="Rathjen J."/>
            <person name="Taylor J.M."/>
            <person name="Park R.F."/>
            <person name="Dodds P.N."/>
            <person name="Hirsch C.D."/>
            <person name="Kianian S.F."/>
            <person name="Figueroa M."/>
        </authorList>
    </citation>
    <scope>NUCLEOTIDE SEQUENCE [LARGE SCALE GENOMIC DNA]</scope>
    <source>
        <strain evidence="1">12SD80</strain>
    </source>
</reference>
<dbReference type="Proteomes" id="UP000235392">
    <property type="component" value="Unassembled WGS sequence"/>
</dbReference>
<accession>A0A2N5S815</accession>
<evidence type="ECO:0000313" key="1">
    <source>
        <dbReference type="EMBL" id="PLW09377.1"/>
    </source>
</evidence>
<comment type="caution">
    <text evidence="1">The sequence shown here is derived from an EMBL/GenBank/DDBJ whole genome shotgun (WGS) entry which is preliminary data.</text>
</comment>
<dbReference type="AlphaFoldDB" id="A0A2N5S815"/>
<protein>
    <submittedName>
        <fullName evidence="1">Uncharacterized protein</fullName>
    </submittedName>
</protein>
<name>A0A2N5S815_9BASI</name>
<organism evidence="1 2">
    <name type="scientific">Puccinia coronata f. sp. avenae</name>
    <dbReference type="NCBI Taxonomy" id="200324"/>
    <lineage>
        <taxon>Eukaryota</taxon>
        <taxon>Fungi</taxon>
        <taxon>Dikarya</taxon>
        <taxon>Basidiomycota</taxon>
        <taxon>Pucciniomycotina</taxon>
        <taxon>Pucciniomycetes</taxon>
        <taxon>Pucciniales</taxon>
        <taxon>Pucciniaceae</taxon>
        <taxon>Puccinia</taxon>
    </lineage>
</organism>
<dbReference type="EMBL" id="PGCI01001011">
    <property type="protein sequence ID" value="PLW09377.1"/>
    <property type="molecule type" value="Genomic_DNA"/>
</dbReference>
<gene>
    <name evidence="1" type="ORF">PCASD_24934</name>
</gene>
<evidence type="ECO:0000313" key="2">
    <source>
        <dbReference type="Proteomes" id="UP000235392"/>
    </source>
</evidence>
<sequence length="66" mass="7143">MSDGNKVNAEQVSRRERFLDLVGLQSSWWAAGWPGKGLMTIGAVQSSNVPSIGRALRNSSSWKLPG</sequence>
<proteinExistence type="predicted"/>